<evidence type="ECO:0000259" key="1">
    <source>
        <dbReference type="Pfam" id="PF12680"/>
    </source>
</evidence>
<protein>
    <submittedName>
        <fullName evidence="2">Nuclear transport factor 2 family protein</fullName>
    </submittedName>
</protein>
<dbReference type="RefSeq" id="WP_345388124.1">
    <property type="nucleotide sequence ID" value="NZ_BAABHG010000002.1"/>
</dbReference>
<comment type="caution">
    <text evidence="2">The sequence shown here is derived from an EMBL/GenBank/DDBJ whole genome shotgun (WGS) entry which is preliminary data.</text>
</comment>
<sequence length="126" mass="14245">MGTDHPTPARDFAGYLESYVDEMAFGDEDPAVIVDRYHTPDIAWTSDGIRLDREKLVAHARPVRRNVTGCRVEVAETLVAADRVAARYTLRATTRKGRETLTEVYLFGYLAPDGRLRHIDQITRTP</sequence>
<dbReference type="InterPro" id="IPR037401">
    <property type="entry name" value="SnoaL-like"/>
</dbReference>
<evidence type="ECO:0000313" key="2">
    <source>
        <dbReference type="EMBL" id="MFD2458408.1"/>
    </source>
</evidence>
<organism evidence="2 3">
    <name type="scientific">Amycolatopsis samaneae</name>
    <dbReference type="NCBI Taxonomy" id="664691"/>
    <lineage>
        <taxon>Bacteria</taxon>
        <taxon>Bacillati</taxon>
        <taxon>Actinomycetota</taxon>
        <taxon>Actinomycetes</taxon>
        <taxon>Pseudonocardiales</taxon>
        <taxon>Pseudonocardiaceae</taxon>
        <taxon>Amycolatopsis</taxon>
    </lineage>
</organism>
<dbReference type="EMBL" id="JBHUKU010000004">
    <property type="protein sequence ID" value="MFD2458408.1"/>
    <property type="molecule type" value="Genomic_DNA"/>
</dbReference>
<feature type="domain" description="SnoaL-like" evidence="1">
    <location>
        <begin position="18"/>
        <end position="100"/>
    </location>
</feature>
<gene>
    <name evidence="2" type="ORF">ACFSYJ_07355</name>
</gene>
<proteinExistence type="predicted"/>
<accession>A0ABW5GBX3</accession>
<dbReference type="Pfam" id="PF12680">
    <property type="entry name" value="SnoaL_2"/>
    <property type="match status" value="1"/>
</dbReference>
<name>A0ABW5GBX3_9PSEU</name>
<evidence type="ECO:0000313" key="3">
    <source>
        <dbReference type="Proteomes" id="UP001597419"/>
    </source>
</evidence>
<dbReference type="SUPFAM" id="SSF54427">
    <property type="entry name" value="NTF2-like"/>
    <property type="match status" value="1"/>
</dbReference>
<dbReference type="Proteomes" id="UP001597419">
    <property type="component" value="Unassembled WGS sequence"/>
</dbReference>
<reference evidence="3" key="1">
    <citation type="journal article" date="2019" name="Int. J. Syst. Evol. Microbiol.">
        <title>The Global Catalogue of Microorganisms (GCM) 10K type strain sequencing project: providing services to taxonomists for standard genome sequencing and annotation.</title>
        <authorList>
            <consortium name="The Broad Institute Genomics Platform"/>
            <consortium name="The Broad Institute Genome Sequencing Center for Infectious Disease"/>
            <person name="Wu L."/>
            <person name="Ma J."/>
        </authorList>
    </citation>
    <scope>NUCLEOTIDE SEQUENCE [LARGE SCALE GENOMIC DNA]</scope>
    <source>
        <strain evidence="3">CGMCC 4.7643</strain>
    </source>
</reference>
<dbReference type="Gene3D" id="3.10.450.50">
    <property type="match status" value="1"/>
</dbReference>
<keyword evidence="3" id="KW-1185">Reference proteome</keyword>
<dbReference type="InterPro" id="IPR032710">
    <property type="entry name" value="NTF2-like_dom_sf"/>
</dbReference>